<dbReference type="FunFam" id="3.40.50.880:FF:000033">
    <property type="entry name" value="Glutamine amidotransferase class-I"/>
    <property type="match status" value="1"/>
</dbReference>
<dbReference type="SUPFAM" id="SSF52317">
    <property type="entry name" value="Class I glutamine amidotransferase-like"/>
    <property type="match status" value="1"/>
</dbReference>
<evidence type="ECO:0000313" key="2">
    <source>
        <dbReference type="EMBL" id="PQA52317.1"/>
    </source>
</evidence>
<sequence length="228" mass="24708">MRAHILQHVAFEGPGSMAVWLAEHAGSVGYTHFHAGDALPDPAEVDLLIAMGGPMSVNDEHELPWLVAEKAFIRAVIARGTPVLGICLGAQLIASALGARVFPNGEREIGWFPVTAEPAPESCFGFPPEIEVFHWHGETFELPAGAVRLARSEACLNQAFQFGERVVGLQFHLETTPETAAEIMRHCADELVPARWVQPAADIEARLPAACADINVLARALLDWLTRP</sequence>
<dbReference type="AlphaFoldDB" id="A0A2P6AVF3"/>
<dbReference type="OrthoDB" id="9813383at2"/>
<proteinExistence type="predicted"/>
<dbReference type="PANTHER" id="PTHR42695">
    <property type="entry name" value="GLUTAMINE AMIDOTRANSFERASE YLR126C-RELATED"/>
    <property type="match status" value="1"/>
</dbReference>
<dbReference type="RefSeq" id="WP_105190869.1">
    <property type="nucleotide sequence ID" value="NZ_PTQZ01000002.1"/>
</dbReference>
<dbReference type="InterPro" id="IPR029062">
    <property type="entry name" value="Class_I_gatase-like"/>
</dbReference>
<dbReference type="PROSITE" id="PS51273">
    <property type="entry name" value="GATASE_TYPE_1"/>
    <property type="match status" value="1"/>
</dbReference>
<dbReference type="Proteomes" id="UP000243900">
    <property type="component" value="Unassembled WGS sequence"/>
</dbReference>
<evidence type="ECO:0000313" key="3">
    <source>
        <dbReference type="Proteomes" id="UP000243900"/>
    </source>
</evidence>
<dbReference type="Gene3D" id="3.40.50.880">
    <property type="match status" value="1"/>
</dbReference>
<dbReference type="InterPro" id="IPR017926">
    <property type="entry name" value="GATASE"/>
</dbReference>
<dbReference type="InterPro" id="IPR044992">
    <property type="entry name" value="ChyE-like"/>
</dbReference>
<evidence type="ECO:0000259" key="1">
    <source>
        <dbReference type="Pfam" id="PF00117"/>
    </source>
</evidence>
<feature type="domain" description="Glutamine amidotransferase" evidence="1">
    <location>
        <begin position="43"/>
        <end position="186"/>
    </location>
</feature>
<dbReference type="PANTHER" id="PTHR42695:SF5">
    <property type="entry name" value="GLUTAMINE AMIDOTRANSFERASE YLR126C-RELATED"/>
    <property type="match status" value="1"/>
</dbReference>
<organism evidence="2 3">
    <name type="scientific">Amnimonas aquatica</name>
    <dbReference type="NCBI Taxonomy" id="2094561"/>
    <lineage>
        <taxon>Bacteria</taxon>
        <taxon>Pseudomonadati</taxon>
        <taxon>Pseudomonadota</taxon>
        <taxon>Gammaproteobacteria</taxon>
        <taxon>Moraxellales</taxon>
        <taxon>Moraxellaceae</taxon>
        <taxon>Amnimonas</taxon>
    </lineage>
</organism>
<dbReference type="EMBL" id="PTQZ01000002">
    <property type="protein sequence ID" value="PQA52317.1"/>
    <property type="molecule type" value="Genomic_DNA"/>
</dbReference>
<dbReference type="GO" id="GO:0016740">
    <property type="term" value="F:transferase activity"/>
    <property type="evidence" value="ECO:0007669"/>
    <property type="project" value="UniProtKB-KW"/>
</dbReference>
<protein>
    <submittedName>
        <fullName evidence="2">Amidotransferase</fullName>
    </submittedName>
</protein>
<dbReference type="CDD" id="cd01741">
    <property type="entry name" value="GATase1_1"/>
    <property type="match status" value="1"/>
</dbReference>
<keyword evidence="3" id="KW-1185">Reference proteome</keyword>
<comment type="caution">
    <text evidence="2">The sequence shown here is derived from an EMBL/GenBank/DDBJ whole genome shotgun (WGS) entry which is preliminary data.</text>
</comment>
<reference evidence="3" key="1">
    <citation type="submission" date="2018-02" db="EMBL/GenBank/DDBJ databases">
        <title>Genome sequencing of Solimonas sp. HR-BB.</title>
        <authorList>
            <person name="Lee Y."/>
            <person name="Jeon C.O."/>
        </authorList>
    </citation>
    <scope>NUCLEOTIDE SEQUENCE [LARGE SCALE GENOMIC DNA]</scope>
    <source>
        <strain evidence="3">HR-E</strain>
    </source>
</reference>
<dbReference type="GO" id="GO:0005829">
    <property type="term" value="C:cytosol"/>
    <property type="evidence" value="ECO:0007669"/>
    <property type="project" value="TreeGrafter"/>
</dbReference>
<accession>A0A2P6AVF3</accession>
<dbReference type="Pfam" id="PF00117">
    <property type="entry name" value="GATase"/>
    <property type="match status" value="1"/>
</dbReference>
<gene>
    <name evidence="2" type="ORF">C5O18_00155</name>
</gene>
<keyword evidence="2" id="KW-0808">Transferase</keyword>
<name>A0A2P6AVF3_9GAMM</name>